<feature type="chain" id="PRO_5042900100" description="SMB domain-containing protein" evidence="4">
    <location>
        <begin position="29"/>
        <end position="306"/>
    </location>
</feature>
<dbReference type="SMART" id="SM00209">
    <property type="entry name" value="TSP1"/>
    <property type="match status" value="1"/>
</dbReference>
<evidence type="ECO:0000313" key="7">
    <source>
        <dbReference type="Proteomes" id="UP001321473"/>
    </source>
</evidence>
<dbReference type="InterPro" id="IPR039942">
    <property type="entry name" value="SBSPO"/>
</dbReference>
<evidence type="ECO:0000256" key="3">
    <source>
        <dbReference type="ARBA" id="ARBA00023180"/>
    </source>
</evidence>
<dbReference type="AlphaFoldDB" id="A0AAQ4E4I0"/>
<gene>
    <name evidence="6" type="ORF">V5799_013936</name>
</gene>
<dbReference type="Pfam" id="PF19028">
    <property type="entry name" value="TSP1_spondin"/>
    <property type="match status" value="1"/>
</dbReference>
<dbReference type="Pfam" id="PF01033">
    <property type="entry name" value="Somatomedin_B"/>
    <property type="match status" value="1"/>
</dbReference>
<dbReference type="InterPro" id="IPR044004">
    <property type="entry name" value="TSP1_spondin_dom"/>
</dbReference>
<comment type="caution">
    <text evidence="6">The sequence shown here is derived from an EMBL/GenBank/DDBJ whole genome shotgun (WGS) entry which is preliminary data.</text>
</comment>
<name>A0AAQ4E4I0_AMBAM</name>
<evidence type="ECO:0000256" key="1">
    <source>
        <dbReference type="ARBA" id="ARBA00022729"/>
    </source>
</evidence>
<dbReference type="PROSITE" id="PS00524">
    <property type="entry name" value="SMB_1"/>
    <property type="match status" value="1"/>
</dbReference>
<evidence type="ECO:0000259" key="5">
    <source>
        <dbReference type="PROSITE" id="PS50958"/>
    </source>
</evidence>
<dbReference type="InterPro" id="IPR001212">
    <property type="entry name" value="Somatomedin_B_dom"/>
</dbReference>
<evidence type="ECO:0000313" key="6">
    <source>
        <dbReference type="EMBL" id="KAK8769600.1"/>
    </source>
</evidence>
<keyword evidence="1 4" id="KW-0732">Signal</keyword>
<keyword evidence="2" id="KW-1015">Disulfide bond</keyword>
<dbReference type="PROSITE" id="PS50958">
    <property type="entry name" value="SMB_2"/>
    <property type="match status" value="1"/>
</dbReference>
<dbReference type="Gene3D" id="2.20.100.10">
    <property type="entry name" value="Thrombospondin type-1 (TSP1) repeat"/>
    <property type="match status" value="1"/>
</dbReference>
<evidence type="ECO:0000256" key="2">
    <source>
        <dbReference type="ARBA" id="ARBA00023157"/>
    </source>
</evidence>
<keyword evidence="3" id="KW-0325">Glycoprotein</keyword>
<protein>
    <recommendedName>
        <fullName evidence="5">SMB domain-containing protein</fullName>
    </recommendedName>
</protein>
<reference evidence="6 7" key="1">
    <citation type="journal article" date="2023" name="Arcadia Sci">
        <title>De novo assembly of a long-read Amblyomma americanum tick genome.</title>
        <authorList>
            <person name="Chou S."/>
            <person name="Poskanzer K.E."/>
            <person name="Rollins M."/>
            <person name="Thuy-Boun P.S."/>
        </authorList>
    </citation>
    <scope>NUCLEOTIDE SEQUENCE [LARGE SCALE GENOMIC DNA]</scope>
    <source>
        <strain evidence="6">F_SG_1</strain>
        <tissue evidence="6">Salivary glands</tissue>
    </source>
</reference>
<keyword evidence="7" id="KW-1185">Reference proteome</keyword>
<accession>A0AAQ4E4I0</accession>
<dbReference type="PROSITE" id="PS50092">
    <property type="entry name" value="TSP1"/>
    <property type="match status" value="1"/>
</dbReference>
<dbReference type="PANTHER" id="PTHR20920:SF5">
    <property type="entry name" value="SMB DOMAIN-CONTAINING PROTEIN"/>
    <property type="match status" value="1"/>
</dbReference>
<dbReference type="EMBL" id="JARKHS020022415">
    <property type="protein sequence ID" value="KAK8769600.1"/>
    <property type="molecule type" value="Genomic_DNA"/>
</dbReference>
<dbReference type="InterPro" id="IPR000884">
    <property type="entry name" value="TSP1_rpt"/>
</dbReference>
<feature type="signal peptide" evidence="4">
    <location>
        <begin position="1"/>
        <end position="28"/>
    </location>
</feature>
<dbReference type="InterPro" id="IPR056801">
    <property type="entry name" value="SBSPON_C"/>
</dbReference>
<organism evidence="6 7">
    <name type="scientific">Amblyomma americanum</name>
    <name type="common">Lone star tick</name>
    <dbReference type="NCBI Taxonomy" id="6943"/>
    <lineage>
        <taxon>Eukaryota</taxon>
        <taxon>Metazoa</taxon>
        <taxon>Ecdysozoa</taxon>
        <taxon>Arthropoda</taxon>
        <taxon>Chelicerata</taxon>
        <taxon>Arachnida</taxon>
        <taxon>Acari</taxon>
        <taxon>Parasitiformes</taxon>
        <taxon>Ixodida</taxon>
        <taxon>Ixodoidea</taxon>
        <taxon>Ixodidae</taxon>
        <taxon>Amblyomminae</taxon>
        <taxon>Amblyomma</taxon>
    </lineage>
</organism>
<dbReference type="InterPro" id="IPR036383">
    <property type="entry name" value="TSP1_rpt_sf"/>
</dbReference>
<evidence type="ECO:0000256" key="4">
    <source>
        <dbReference type="SAM" id="SignalP"/>
    </source>
</evidence>
<dbReference type="Pfam" id="PF25031">
    <property type="entry name" value="SBSPON_C"/>
    <property type="match status" value="1"/>
</dbReference>
<proteinExistence type="predicted"/>
<dbReference type="SUPFAM" id="SSF82895">
    <property type="entry name" value="TSP-1 type 1 repeat"/>
    <property type="match status" value="1"/>
</dbReference>
<dbReference type="Proteomes" id="UP001321473">
    <property type="component" value="Unassembled WGS sequence"/>
</dbReference>
<feature type="domain" description="SMB" evidence="5">
    <location>
        <begin position="54"/>
        <end position="110"/>
    </location>
</feature>
<sequence length="306" mass="34028">MGQDGGATMRFLSATAVLGCWLLLRGHAAPDFPAMRRHTADSSCRAAGLCCPGRDASCVVRKAMPPSLEGGSNAVVQAEERDEQSCYCDHACLQLGDCCDDFKESCGVLDCRMSEWGAWSECDADCGPGGMGRERTILEQPRNGGLACGELRQRRGCYGHRCNGKPHDKIYRETALLLPVTFSQVRSMNESYDIRQNLKFLPRSELSKENNSTVRPYVVLFEVTKSRKACESLESFSSLREGQRLCVACEVTAMRKHLGHRCTGHGLEDRTSRFAALGHLLCHGRWQRIERADRCPQGRQPDFIFV</sequence>
<dbReference type="Gene3D" id="4.10.410.20">
    <property type="match status" value="1"/>
</dbReference>
<dbReference type="PANTHER" id="PTHR20920">
    <property type="entry name" value="RPE-SPONDIN"/>
    <property type="match status" value="1"/>
</dbReference>